<evidence type="ECO:0000256" key="4">
    <source>
        <dbReference type="ARBA" id="ARBA00022840"/>
    </source>
</evidence>
<keyword evidence="11" id="KW-1185">Reference proteome</keyword>
<gene>
    <name evidence="10" type="ORF">AGLY_002981</name>
</gene>
<dbReference type="PROSITE" id="PS50162">
    <property type="entry name" value="RECA_2"/>
    <property type="match status" value="1"/>
</dbReference>
<dbReference type="GO" id="GO:0005657">
    <property type="term" value="C:replication fork"/>
    <property type="evidence" value="ECO:0007669"/>
    <property type="project" value="TreeGrafter"/>
</dbReference>
<dbReference type="GO" id="GO:0000707">
    <property type="term" value="P:meiotic DNA recombinase assembly"/>
    <property type="evidence" value="ECO:0007669"/>
    <property type="project" value="TreeGrafter"/>
</dbReference>
<evidence type="ECO:0000313" key="10">
    <source>
        <dbReference type="EMBL" id="KAE9543070.1"/>
    </source>
</evidence>
<protein>
    <recommendedName>
        <fullName evidence="7">DNA repair protein RAD51 homolog 3</fullName>
    </recommendedName>
</protein>
<dbReference type="GO" id="GO:0140664">
    <property type="term" value="F:ATP-dependent DNA damage sensor activity"/>
    <property type="evidence" value="ECO:0007669"/>
    <property type="project" value="InterPro"/>
</dbReference>
<keyword evidence="6" id="KW-0539">Nucleus</keyword>
<dbReference type="InterPro" id="IPR020588">
    <property type="entry name" value="RecA_ATP-bd"/>
</dbReference>
<dbReference type="Gene3D" id="3.40.50.300">
    <property type="entry name" value="P-loop containing nucleotide triphosphate hydrolases"/>
    <property type="match status" value="1"/>
</dbReference>
<dbReference type="PANTHER" id="PTHR46239">
    <property type="entry name" value="DNA REPAIR PROTEIN RAD51 HOMOLOG 3 RAD51C"/>
    <property type="match status" value="1"/>
</dbReference>
<dbReference type="InterPro" id="IPR016467">
    <property type="entry name" value="DNA_recomb/repair_RecA-like"/>
</dbReference>
<dbReference type="PANTHER" id="PTHR46239:SF1">
    <property type="entry name" value="DNA REPAIR PROTEIN RAD51 HOMOLOG 3"/>
    <property type="match status" value="1"/>
</dbReference>
<keyword evidence="8" id="KW-0732">Signal</keyword>
<evidence type="ECO:0000256" key="8">
    <source>
        <dbReference type="SAM" id="SignalP"/>
    </source>
</evidence>
<dbReference type="GO" id="GO:0005524">
    <property type="term" value="F:ATP binding"/>
    <property type="evidence" value="ECO:0007669"/>
    <property type="project" value="UniProtKB-KW"/>
</dbReference>
<reference evidence="10 11" key="1">
    <citation type="submission" date="2019-08" db="EMBL/GenBank/DDBJ databases">
        <title>The genome of the soybean aphid Biotype 1, its phylome, world population structure and adaptation to the North American continent.</title>
        <authorList>
            <person name="Giordano R."/>
            <person name="Donthu R.K."/>
            <person name="Hernandez A.G."/>
            <person name="Wright C.L."/>
            <person name="Zimin A.V."/>
        </authorList>
    </citation>
    <scope>NUCLEOTIDE SEQUENCE [LARGE SCALE GENOMIC DNA]</scope>
    <source>
        <tissue evidence="10">Whole aphids</tissue>
    </source>
</reference>
<dbReference type="OrthoDB" id="5957327at2759"/>
<dbReference type="GO" id="GO:0033063">
    <property type="term" value="C:Rad51B-Rad51C-Rad51D-XRCC2 complex"/>
    <property type="evidence" value="ECO:0007669"/>
    <property type="project" value="TreeGrafter"/>
</dbReference>
<organism evidence="10 11">
    <name type="scientific">Aphis glycines</name>
    <name type="common">Soybean aphid</name>
    <dbReference type="NCBI Taxonomy" id="307491"/>
    <lineage>
        <taxon>Eukaryota</taxon>
        <taxon>Metazoa</taxon>
        <taxon>Ecdysozoa</taxon>
        <taxon>Arthropoda</taxon>
        <taxon>Hexapoda</taxon>
        <taxon>Insecta</taxon>
        <taxon>Pterygota</taxon>
        <taxon>Neoptera</taxon>
        <taxon>Paraneoptera</taxon>
        <taxon>Hemiptera</taxon>
        <taxon>Sternorrhyncha</taxon>
        <taxon>Aphidomorpha</taxon>
        <taxon>Aphidoidea</taxon>
        <taxon>Aphididae</taxon>
        <taxon>Aphidini</taxon>
        <taxon>Aphis</taxon>
        <taxon>Aphis</taxon>
    </lineage>
</organism>
<dbReference type="PIRSF" id="PIRSF005856">
    <property type="entry name" value="Rad51"/>
    <property type="match status" value="1"/>
</dbReference>
<evidence type="ECO:0000313" key="11">
    <source>
        <dbReference type="Proteomes" id="UP000475862"/>
    </source>
</evidence>
<dbReference type="GO" id="GO:0000400">
    <property type="term" value="F:four-way junction DNA binding"/>
    <property type="evidence" value="ECO:0007669"/>
    <property type="project" value="TreeGrafter"/>
</dbReference>
<dbReference type="InterPro" id="IPR027417">
    <property type="entry name" value="P-loop_NTPase"/>
</dbReference>
<evidence type="ECO:0000259" key="9">
    <source>
        <dbReference type="PROSITE" id="PS50162"/>
    </source>
</evidence>
<evidence type="ECO:0000256" key="6">
    <source>
        <dbReference type="ARBA" id="ARBA00023242"/>
    </source>
</evidence>
<evidence type="ECO:0000256" key="5">
    <source>
        <dbReference type="ARBA" id="ARBA00023204"/>
    </source>
</evidence>
<dbReference type="Pfam" id="PF08423">
    <property type="entry name" value="Rad51"/>
    <property type="match status" value="1"/>
</dbReference>
<dbReference type="SUPFAM" id="SSF52540">
    <property type="entry name" value="P-loop containing nucleoside triphosphate hydrolases"/>
    <property type="match status" value="1"/>
</dbReference>
<keyword evidence="5" id="KW-0234">DNA repair</keyword>
<comment type="caution">
    <text evidence="10">The sequence shown here is derived from an EMBL/GenBank/DDBJ whole genome shotgun (WGS) entry which is preliminary data.</text>
</comment>
<sequence length="387" mass="43134">MPILIDLVIVIFRLLNFSYNLQSPEVFIGASYVSGGSHKTSYTRIKTSDNRITMNRPIWTLPLSKHTINKLDKLGYKCCEDLIDSLDDPEKKSTFLRKHMESESEIRDMLKTPKYKTAAELDIGRDSIATFCKSIDELLNGGIQVGQITELSGAPGSGKSQLSMQLCVSVQIPVCFEGLQAEAIYVDTNSNFSELRLTEMIDAFLGHVSNSKVLSGPIDFKGEANSELLKSLTTASMLSKIHRVQMNDLNQLYALYTTLERHPNVKLIVVDSFVMPLYQVENSLRKNTLVHSALDLLQTIAREHDLAVVLTNDLTTAITENGAEVFPALGESFGHRVQYRLLLSKIPNQPNEYTALLKKSVEHGRSAARFTISSNGVRDLPTEQPQL</sequence>
<dbReference type="CDD" id="cd19492">
    <property type="entry name" value="Rad51C"/>
    <property type="match status" value="1"/>
</dbReference>
<name>A0A6G0U2R2_APHGL</name>
<keyword evidence="2" id="KW-0547">Nucleotide-binding</keyword>
<dbReference type="InterPro" id="IPR013632">
    <property type="entry name" value="Rad51_C"/>
</dbReference>
<keyword evidence="4" id="KW-0067">ATP-binding</keyword>
<evidence type="ECO:0000256" key="1">
    <source>
        <dbReference type="ARBA" id="ARBA00004123"/>
    </source>
</evidence>
<proteinExistence type="predicted"/>
<dbReference type="GO" id="GO:0007131">
    <property type="term" value="P:reciprocal meiotic recombination"/>
    <property type="evidence" value="ECO:0007669"/>
    <property type="project" value="TreeGrafter"/>
</dbReference>
<evidence type="ECO:0000256" key="2">
    <source>
        <dbReference type="ARBA" id="ARBA00022741"/>
    </source>
</evidence>
<evidence type="ECO:0000256" key="3">
    <source>
        <dbReference type="ARBA" id="ARBA00022763"/>
    </source>
</evidence>
<dbReference type="InterPro" id="IPR052093">
    <property type="entry name" value="HR_Repair_Mediator"/>
</dbReference>
<feature type="chain" id="PRO_5026282744" description="DNA repair protein RAD51 homolog 3" evidence="8">
    <location>
        <begin position="19"/>
        <end position="387"/>
    </location>
</feature>
<feature type="signal peptide" evidence="8">
    <location>
        <begin position="1"/>
        <end position="18"/>
    </location>
</feature>
<dbReference type="GO" id="GO:0033065">
    <property type="term" value="C:Rad51C-XRCC3 complex"/>
    <property type="evidence" value="ECO:0007669"/>
    <property type="project" value="TreeGrafter"/>
</dbReference>
<dbReference type="AlphaFoldDB" id="A0A6G0U2R2"/>
<dbReference type="EMBL" id="VYZN01000009">
    <property type="protein sequence ID" value="KAE9543070.1"/>
    <property type="molecule type" value="Genomic_DNA"/>
</dbReference>
<dbReference type="GO" id="GO:0008821">
    <property type="term" value="F:crossover junction DNA endonuclease activity"/>
    <property type="evidence" value="ECO:0007669"/>
    <property type="project" value="TreeGrafter"/>
</dbReference>
<evidence type="ECO:0000256" key="7">
    <source>
        <dbReference type="ARBA" id="ARBA00040674"/>
    </source>
</evidence>
<accession>A0A6G0U2R2</accession>
<comment type="subcellular location">
    <subcellularLocation>
        <location evidence="1">Nucleus</location>
    </subcellularLocation>
</comment>
<feature type="domain" description="RecA family profile 1" evidence="9">
    <location>
        <begin position="124"/>
        <end position="314"/>
    </location>
</feature>
<dbReference type="Proteomes" id="UP000475862">
    <property type="component" value="Unassembled WGS sequence"/>
</dbReference>
<keyword evidence="3" id="KW-0227">DNA damage</keyword>